<comment type="similarity">
    <text evidence="1">Belongs to the P-Pant transferase superfamily. Gsp/Sfp/HetI/AcpT family.</text>
</comment>
<evidence type="ECO:0000259" key="3">
    <source>
        <dbReference type="Pfam" id="PF01648"/>
    </source>
</evidence>
<evidence type="ECO:0000313" key="4">
    <source>
        <dbReference type="EMBL" id="MFC1853409.1"/>
    </source>
</evidence>
<organism evidence="4 5">
    <name type="scientific">candidate division CSSED10-310 bacterium</name>
    <dbReference type="NCBI Taxonomy" id="2855610"/>
    <lineage>
        <taxon>Bacteria</taxon>
        <taxon>Bacteria division CSSED10-310</taxon>
    </lineage>
</organism>
<dbReference type="Proteomes" id="UP001594351">
    <property type="component" value="Unassembled WGS sequence"/>
</dbReference>
<evidence type="ECO:0000256" key="2">
    <source>
        <dbReference type="ARBA" id="ARBA00022679"/>
    </source>
</evidence>
<dbReference type="GO" id="GO:0016740">
    <property type="term" value="F:transferase activity"/>
    <property type="evidence" value="ECO:0007669"/>
    <property type="project" value="UniProtKB-KW"/>
</dbReference>
<dbReference type="PANTHER" id="PTHR12215">
    <property type="entry name" value="PHOSPHOPANTETHEINE TRANSFERASE"/>
    <property type="match status" value="1"/>
</dbReference>
<feature type="domain" description="4'-phosphopantetheinyl transferase" evidence="3">
    <location>
        <begin position="123"/>
        <end position="227"/>
    </location>
</feature>
<dbReference type="SUPFAM" id="SSF56214">
    <property type="entry name" value="4'-phosphopantetheinyl transferase"/>
    <property type="match status" value="2"/>
</dbReference>
<gene>
    <name evidence="4" type="ORF">ACFL27_24700</name>
</gene>
<proteinExistence type="inferred from homology"/>
<accession>A0ABV6Z4R2</accession>
<dbReference type="InterPro" id="IPR008278">
    <property type="entry name" value="4-PPantetheinyl_Trfase_dom"/>
</dbReference>
<keyword evidence="5" id="KW-1185">Reference proteome</keyword>
<dbReference type="InterPro" id="IPR050559">
    <property type="entry name" value="P-Pant_transferase_sf"/>
</dbReference>
<name>A0ABV6Z4R2_UNCC1</name>
<evidence type="ECO:0000256" key="1">
    <source>
        <dbReference type="ARBA" id="ARBA00010990"/>
    </source>
</evidence>
<dbReference type="Gene3D" id="3.90.470.20">
    <property type="entry name" value="4'-phosphopantetheinyl transferase domain"/>
    <property type="match status" value="2"/>
</dbReference>
<evidence type="ECO:0000313" key="5">
    <source>
        <dbReference type="Proteomes" id="UP001594351"/>
    </source>
</evidence>
<dbReference type="InterPro" id="IPR037143">
    <property type="entry name" value="4-PPantetheinyl_Trfase_dom_sf"/>
</dbReference>
<reference evidence="4 5" key="1">
    <citation type="submission" date="2024-09" db="EMBL/GenBank/DDBJ databases">
        <title>Laminarin stimulates single cell rates of sulfate reduction while oxygen inhibits transcriptomic activity in coastal marine sediment.</title>
        <authorList>
            <person name="Lindsay M."/>
            <person name="Orcutt B."/>
            <person name="Emerson D."/>
            <person name="Stepanauskas R."/>
            <person name="D'Angelo T."/>
        </authorList>
    </citation>
    <scope>NUCLEOTIDE SEQUENCE [LARGE SCALE GENOMIC DNA]</scope>
    <source>
        <strain evidence="4">SAG AM-311-K15</strain>
    </source>
</reference>
<dbReference type="EMBL" id="JBHPBY010000494">
    <property type="protein sequence ID" value="MFC1853409.1"/>
    <property type="molecule type" value="Genomic_DNA"/>
</dbReference>
<dbReference type="PANTHER" id="PTHR12215:SF10">
    <property type="entry name" value="L-AMINOADIPATE-SEMIALDEHYDE DEHYDROGENASE-PHOSPHOPANTETHEINYL TRANSFERASE"/>
    <property type="match status" value="1"/>
</dbReference>
<protein>
    <submittedName>
        <fullName evidence="4">4'-phosphopantetheinyl transferase family protein</fullName>
    </submittedName>
</protein>
<dbReference type="Pfam" id="PF01648">
    <property type="entry name" value="ACPS"/>
    <property type="match status" value="1"/>
</dbReference>
<comment type="caution">
    <text evidence="4">The sequence shown here is derived from an EMBL/GenBank/DDBJ whole genome shotgun (WGS) entry which is preliminary data.</text>
</comment>
<sequence>MRSTYLLRTLSHYRLPQYREHLTRWGNARERLHHQHLVFPKRRRDWLLGRLTAKEMIQHYIQSHYGRYYAFNEIEILNSDTGQPYFRIGSDDQFSFDSRIYFSISHSRGRALCALAELGSDAGLGVDVEFVTSRPKLFADTFYDEDEKNQLATYCGSEFQQAETAIWSLKEAALKALGQGLKTDTYRVSVALTSAPRSTWTEQRITLDVGQKTRASAWMCFQDGYVLSWVMTVTDRNRNLSDNLP</sequence>
<keyword evidence="2 4" id="KW-0808">Transferase</keyword>